<dbReference type="EMBL" id="WEGK01000001">
    <property type="protein sequence ID" value="MQY17428.1"/>
    <property type="molecule type" value="Genomic_DNA"/>
</dbReference>
<reference evidence="2 3" key="1">
    <citation type="submission" date="2019-10" db="EMBL/GenBank/DDBJ databases">
        <title>Nocardia macrotermitis sp. nov. and Nocardia aurantia sp. nov., isolated from the gut of fungus growing-termite Macrotermes natalensis.</title>
        <authorList>
            <person name="Benndorf R."/>
            <person name="Schwitalla J."/>
            <person name="Martin K."/>
            <person name="De Beer W."/>
            <person name="Kaster A.-K."/>
            <person name="Vollmers J."/>
            <person name="Poulsen M."/>
            <person name="Beemelmanns C."/>
        </authorList>
    </citation>
    <scope>NUCLEOTIDE SEQUENCE [LARGE SCALE GENOMIC DNA]</scope>
    <source>
        <strain evidence="2 3">RB20</strain>
    </source>
</reference>
<evidence type="ECO:0000259" key="1">
    <source>
        <dbReference type="Pfam" id="PF04149"/>
    </source>
</evidence>
<keyword evidence="3" id="KW-1185">Reference proteome</keyword>
<comment type="caution">
    <text evidence="2">The sequence shown here is derived from an EMBL/GenBank/DDBJ whole genome shotgun (WGS) entry which is preliminary data.</text>
</comment>
<organism evidence="2 3">
    <name type="scientific">Nocardia macrotermitis</name>
    <dbReference type="NCBI Taxonomy" id="2585198"/>
    <lineage>
        <taxon>Bacteria</taxon>
        <taxon>Bacillati</taxon>
        <taxon>Actinomycetota</taxon>
        <taxon>Actinomycetes</taxon>
        <taxon>Mycobacteriales</taxon>
        <taxon>Nocardiaceae</taxon>
        <taxon>Nocardia</taxon>
    </lineage>
</organism>
<evidence type="ECO:0000313" key="2">
    <source>
        <dbReference type="EMBL" id="MQY17428.1"/>
    </source>
</evidence>
<sequence length="145" mass="16138">MSSIIRMKTIYTDRRWIKSSYSRETTNCVEVSFGWYKSSFSRDTSNCVEILRDAEAVLIRDSKYQGDPAEQPILSVRTTAWAKFLTAVTLGESITVTTDLPAIEYEASTGETILRADDVALTYTSGEWEAFIAGIRAGEFSPLAA</sequence>
<dbReference type="Pfam" id="PF04149">
    <property type="entry name" value="DUF397"/>
    <property type="match status" value="1"/>
</dbReference>
<evidence type="ECO:0000313" key="3">
    <source>
        <dbReference type="Proteomes" id="UP000438448"/>
    </source>
</evidence>
<protein>
    <recommendedName>
        <fullName evidence="1">DUF397 domain-containing protein</fullName>
    </recommendedName>
</protein>
<dbReference type="InterPro" id="IPR007278">
    <property type="entry name" value="DUF397"/>
</dbReference>
<feature type="domain" description="DUF397" evidence="1">
    <location>
        <begin position="34"/>
        <end position="88"/>
    </location>
</feature>
<accession>A0A7K0CVG2</accession>
<name>A0A7K0CVG2_9NOCA</name>
<proteinExistence type="predicted"/>
<dbReference type="Proteomes" id="UP000438448">
    <property type="component" value="Unassembled WGS sequence"/>
</dbReference>
<gene>
    <name evidence="2" type="ORF">NRB20_04920</name>
</gene>
<dbReference type="AlphaFoldDB" id="A0A7K0CVG2"/>